<dbReference type="SUPFAM" id="SSF52091">
    <property type="entry name" value="SpoIIaa-like"/>
    <property type="match status" value="2"/>
</dbReference>
<name>A0A6C2D109_9RHOO</name>
<dbReference type="InterPro" id="IPR052746">
    <property type="entry name" value="MlaB_ABC_Transporter"/>
</dbReference>
<dbReference type="AlphaFoldDB" id="A0A6C2D109"/>
<sequence length="402" mass="43516">MALPFFGKKPVPAGSPSPRPRTSSGAAASPVSSSAKSSRSSTPRNETSSLDFTIAGGDLSRVLAQCADKVHVEEGVDEMTASVEEAAIVYANGCYDEARGVLEQALATTTTADARYALWGMLLDLFRLTGQKERFESRSLIYATEFERSPPAWHDLSPQATRTGEAKVQTVNLSGTLSGQAAAQFVQLIQIGMRNGALRIDLTRLRGVDNAGAELLLRAVRGLRKARIKLSLVGAGHLASVLGGQVANGRRENQTTWLLLLEVLQYTDQQERFEELAVEYAMTFEESPPSWEPPPAATASQIDAAVLAVEMTDIYVLEGEILGPNTEALRKITAFAASRNKVEVDCSRLRRMDFVSAGTLFNIVSQLHTQGRLVVLKGVNSMVAALMQVMGLHQVARIELRD</sequence>
<proteinExistence type="predicted"/>
<organism evidence="3 4">
    <name type="scientific">Zoogloea oleivorans</name>
    <dbReference type="NCBI Taxonomy" id="1552750"/>
    <lineage>
        <taxon>Bacteria</taxon>
        <taxon>Pseudomonadati</taxon>
        <taxon>Pseudomonadota</taxon>
        <taxon>Betaproteobacteria</taxon>
        <taxon>Rhodocyclales</taxon>
        <taxon>Zoogloeaceae</taxon>
        <taxon>Zoogloea</taxon>
    </lineage>
</organism>
<dbReference type="PANTHER" id="PTHR35849">
    <property type="entry name" value="BLR2341 PROTEIN"/>
    <property type="match status" value="1"/>
</dbReference>
<comment type="caution">
    <text evidence="3">The sequence shown here is derived from an EMBL/GenBank/DDBJ whole genome shotgun (WGS) entry which is preliminary data.</text>
</comment>
<dbReference type="EMBL" id="SDKK01000005">
    <property type="protein sequence ID" value="TYC60218.1"/>
    <property type="molecule type" value="Genomic_DNA"/>
</dbReference>
<dbReference type="InterPro" id="IPR002645">
    <property type="entry name" value="STAS_dom"/>
</dbReference>
<feature type="domain" description="STAS" evidence="2">
    <location>
        <begin position="171"/>
        <end position="234"/>
    </location>
</feature>
<dbReference type="Proteomes" id="UP000389128">
    <property type="component" value="Unassembled WGS sequence"/>
</dbReference>
<evidence type="ECO:0000313" key="4">
    <source>
        <dbReference type="Proteomes" id="UP000389128"/>
    </source>
</evidence>
<protein>
    <submittedName>
        <fullName evidence="3">STAS domain-containing protein</fullName>
    </submittedName>
</protein>
<feature type="region of interest" description="Disordered" evidence="1">
    <location>
        <begin position="1"/>
        <end position="50"/>
    </location>
</feature>
<evidence type="ECO:0000259" key="2">
    <source>
        <dbReference type="PROSITE" id="PS50801"/>
    </source>
</evidence>
<dbReference type="InterPro" id="IPR058548">
    <property type="entry name" value="MlaB-like_STAS"/>
</dbReference>
<dbReference type="CDD" id="cd07043">
    <property type="entry name" value="STAS_anti-anti-sigma_factors"/>
    <property type="match status" value="1"/>
</dbReference>
<dbReference type="InterPro" id="IPR036513">
    <property type="entry name" value="STAS_dom_sf"/>
</dbReference>
<dbReference type="PROSITE" id="PS50801">
    <property type="entry name" value="STAS"/>
    <property type="match status" value="2"/>
</dbReference>
<reference evidence="3 4" key="1">
    <citation type="submission" date="2019-01" db="EMBL/GenBank/DDBJ databases">
        <title>Zoogloea oleivorans genome sequencing and assembly.</title>
        <authorList>
            <person name="Tancsics A."/>
            <person name="Farkas M."/>
            <person name="Kriszt B."/>
            <person name="Maroti G."/>
            <person name="Horvath B."/>
        </authorList>
    </citation>
    <scope>NUCLEOTIDE SEQUENCE [LARGE SCALE GENOMIC DNA]</scope>
    <source>
        <strain evidence="3 4">Buc</strain>
    </source>
</reference>
<keyword evidence="4" id="KW-1185">Reference proteome</keyword>
<dbReference type="OrthoDB" id="5298269at2"/>
<evidence type="ECO:0000313" key="3">
    <source>
        <dbReference type="EMBL" id="TYC60218.1"/>
    </source>
</evidence>
<feature type="compositionally biased region" description="Low complexity" evidence="1">
    <location>
        <begin position="20"/>
        <end position="41"/>
    </location>
</feature>
<dbReference type="Gene3D" id="3.30.750.24">
    <property type="entry name" value="STAS domain"/>
    <property type="match status" value="2"/>
</dbReference>
<gene>
    <name evidence="3" type="ORF">ETQ85_06875</name>
</gene>
<dbReference type="PANTHER" id="PTHR35849:SF1">
    <property type="entry name" value="INTERMEMBRANE PHOSPHOLIPID TRANSPORT SYSTEM BINDING PROTEIN MLAB"/>
    <property type="match status" value="1"/>
</dbReference>
<dbReference type="Pfam" id="PF13466">
    <property type="entry name" value="STAS_2"/>
    <property type="match status" value="2"/>
</dbReference>
<evidence type="ECO:0000256" key="1">
    <source>
        <dbReference type="SAM" id="MobiDB-lite"/>
    </source>
</evidence>
<feature type="domain" description="STAS" evidence="2">
    <location>
        <begin position="314"/>
        <end position="402"/>
    </location>
</feature>
<accession>A0A6C2D109</accession>